<feature type="region of interest" description="Disordered" evidence="6">
    <location>
        <begin position="737"/>
        <end position="756"/>
    </location>
</feature>
<evidence type="ECO:0000313" key="9">
    <source>
        <dbReference type="Proteomes" id="UP000785679"/>
    </source>
</evidence>
<dbReference type="PROSITE" id="PS00108">
    <property type="entry name" value="PROTEIN_KINASE_ST"/>
    <property type="match status" value="1"/>
</dbReference>
<dbReference type="InterPro" id="IPR000719">
    <property type="entry name" value="Prot_kinase_dom"/>
</dbReference>
<accession>A0A8J8P4A7</accession>
<proteinExistence type="predicted"/>
<feature type="binding site" evidence="4">
    <location>
        <position position="1214"/>
    </location>
    <ligand>
        <name>ATP</name>
        <dbReference type="ChEBI" id="CHEBI:30616"/>
    </ligand>
</feature>
<dbReference type="FunFam" id="3.30.200.20:FF:000042">
    <property type="entry name" value="Aurora kinase A"/>
    <property type="match status" value="1"/>
</dbReference>
<dbReference type="GO" id="GO:0035556">
    <property type="term" value="P:intracellular signal transduction"/>
    <property type="evidence" value="ECO:0007669"/>
    <property type="project" value="TreeGrafter"/>
</dbReference>
<dbReference type="CDD" id="cd14003">
    <property type="entry name" value="STKc_AMPK-like"/>
    <property type="match status" value="1"/>
</dbReference>
<sequence>MKAASSKQVSSQKKKVIIKKPALQQPLVALPNSGASIQKKNQLNLNIHGLSGAQVSHHNRQISQNQPSSGGSQGYSQGQQPLSPNGQQRLQYLVKLEEGAIGSLTARTIQGDNTSLKQEMSSHTMNSARYYPQTIEASVSAPYSHQLMRGGVSQQLQTLDNVESSAQLKYLNRSPQQSFHLAAQTHMRQNDALTMSLTQAESAKKLLMKTIVNQSSNNTHHKKANSMHKNASSNGNLASVGGQSASSLIQNDPYQMLQPLQVTQLASTHKKIGQVKESFLSKQGINQAFPMAQSQVVFFNQVPTDHLSFKHNLYHQGSNPVPYGIAHEGITENFMRTDTLHKKNSLSHQAGPNSARISVQRTGALMQPIKPKKANFIGISTGEPFIQHQRNKSDIVSSQQKNPTLQKLTGRSSFGQSSTNSNNVTTMQRAAAKKMQQKIQVYSGGVAKKSIVQHKRTNSNFEVLNQQMATTERSQFSEMMGREETQFSQTFVGPQEGKKPNLSAQHSKKVSLSGSQKPHQAFIMPQQPPALPAKDRYHQLKAMYEDLVLNKGSKISPKHYPLTPPTEPAQDILTASQRFKQSTQHSHLQQYQQHQQQHVHLQQHVQAQQDNYYDISGQTKNKVILSKDIRVDLEQKNAQSRKSAAFGQHKRSVSDGVELVAKQNYSKFAQEKQPSALQSQRQLTMPQIQELPPEGAKSFRRVSEDHYLHHQRLMSQNQQSSQKALPTASAYIKPHIATQSSNSGASRRQSQNNTARNNIVLEMKKSDDNSYAHSNELSEILDPQSINLQTIGVKQVVSKTNNWVNIVDEVNTNARQEGAQKPSIQFKQVNQKQQMGNVVVYDFNTSSAQLEDLLNEKLPVELGDPSPKNVLTMGQGHKRGKSDAQAIIGGKKSSLVPILPLANLIPAPLNSTQQESFSNTNPEAMLPNIQKILKEFGHQDISLSSSKPKQQNFIQIKDEEESTIPLVDAHYLANLGISPVSITERVNFPSPTIRSGMGGGVSAQLWYQQQPPNQQKQISQSVLQQVKSARIDNKSIKSTKAAVFSGGIDQVKRDKYLKIHSKYNLKSQPLSPTFGGGNKVTAFTKGNITPKQKILPQKQVKTRLPTPIASSTKQLHTKKSASPSPIKHQQSSVVHTQKKLELVKNPGGVNDSFQVLSDEMDQLTKHIQVCMGKKGQKMETTVEYYRIGKVLGKGAFGKVNLAMHKLSKKFVAVKSINKQYLSLQQQQPLLLPGQQTQTKKVMQEVLILKRIRHKNIVRLYEYFETERHILFVMELCAGGDLLNYVRKRRRLGEGQAQMIFGQLLSAIDHCHQRGILHRDIKLDNILLDAATNDVKLCDFGVSKALHRNGAQWESCLTEQCGTPAYIAPEVLEGQGCDGFKADVWSAGVVLYAMLLGTVPFKASNMSELQKMIMKAKYTIKEDTSDTQHKPLSEDAKDLIRLILERDPAKRLSIAQIREHAWMRQKLDCVELFSDQERTYIHHEFTYNETNRLNRNEQQTTHANDHLFPEHLLDSTQNSMLKNCTSKSVILAPFNSTKSHIDATLSEGVKELMQSRGCVRMAGRVKDIDRQYERNNNADLDNGVYHKLEDNADSPSTFGKRKKDLVVVLPNTDKKQTDLERLESLIQLEEENNQDIKKESTITTPIKQEMLQSADTVVIDSDTVGEIARKFYFPREYLIRCLNNNELNYATTTYWLMVNPHIIGLS</sequence>
<name>A0A8J8P4A7_HALGN</name>
<dbReference type="CDD" id="cd14335">
    <property type="entry name" value="UBA_SnRK1_plant"/>
    <property type="match status" value="1"/>
</dbReference>
<dbReference type="PROSITE" id="PS50011">
    <property type="entry name" value="PROTEIN_KINASE_DOM"/>
    <property type="match status" value="1"/>
</dbReference>
<feature type="compositionally biased region" description="Polar residues" evidence="6">
    <location>
        <begin position="1108"/>
        <end position="1132"/>
    </location>
</feature>
<dbReference type="EMBL" id="RRYP01000598">
    <property type="protein sequence ID" value="TNV87166.1"/>
    <property type="molecule type" value="Genomic_DNA"/>
</dbReference>
<dbReference type="PANTHER" id="PTHR24346:SF30">
    <property type="entry name" value="MATERNAL EMBRYONIC LEUCINE ZIPPER KINASE"/>
    <property type="match status" value="1"/>
</dbReference>
<evidence type="ECO:0000256" key="4">
    <source>
        <dbReference type="PROSITE-ProRule" id="PRU10141"/>
    </source>
</evidence>
<dbReference type="GO" id="GO:0004674">
    <property type="term" value="F:protein serine/threonine kinase activity"/>
    <property type="evidence" value="ECO:0007669"/>
    <property type="project" value="TreeGrafter"/>
</dbReference>
<dbReference type="PANTHER" id="PTHR24346">
    <property type="entry name" value="MAP/MICROTUBULE AFFINITY-REGULATING KINASE"/>
    <property type="match status" value="1"/>
</dbReference>
<feature type="compositionally biased region" description="Low complexity" evidence="6">
    <location>
        <begin position="63"/>
        <end position="84"/>
    </location>
</feature>
<dbReference type="PROSITE" id="PS00107">
    <property type="entry name" value="PROTEIN_KINASE_ATP"/>
    <property type="match status" value="1"/>
</dbReference>
<dbReference type="InterPro" id="IPR008271">
    <property type="entry name" value="Ser/Thr_kinase_AS"/>
</dbReference>
<keyword evidence="3 4" id="KW-0067">ATP-binding</keyword>
<dbReference type="SUPFAM" id="SSF56112">
    <property type="entry name" value="Protein kinase-like (PK-like)"/>
    <property type="match status" value="1"/>
</dbReference>
<evidence type="ECO:0000256" key="6">
    <source>
        <dbReference type="SAM" id="MobiDB-lite"/>
    </source>
</evidence>
<dbReference type="Proteomes" id="UP000785679">
    <property type="component" value="Unassembled WGS sequence"/>
</dbReference>
<dbReference type="OrthoDB" id="310217at2759"/>
<feature type="coiled-coil region" evidence="5">
    <location>
        <begin position="1611"/>
        <end position="1638"/>
    </location>
</feature>
<dbReference type="InterPro" id="IPR011009">
    <property type="entry name" value="Kinase-like_dom_sf"/>
</dbReference>
<evidence type="ECO:0000256" key="3">
    <source>
        <dbReference type="ARBA" id="ARBA00022840"/>
    </source>
</evidence>
<keyword evidence="9" id="KW-1185">Reference proteome</keyword>
<feature type="compositionally biased region" description="Low complexity" evidence="6">
    <location>
        <begin position="1"/>
        <end position="11"/>
    </location>
</feature>
<dbReference type="Pfam" id="PF00069">
    <property type="entry name" value="Pkinase"/>
    <property type="match status" value="1"/>
</dbReference>
<dbReference type="InterPro" id="IPR017441">
    <property type="entry name" value="Protein_kinase_ATP_BS"/>
</dbReference>
<feature type="region of interest" description="Disordered" evidence="6">
    <location>
        <begin position="1099"/>
        <end position="1132"/>
    </location>
</feature>
<dbReference type="GO" id="GO:0005737">
    <property type="term" value="C:cytoplasm"/>
    <property type="evidence" value="ECO:0007669"/>
    <property type="project" value="TreeGrafter"/>
</dbReference>
<feature type="region of interest" description="Disordered" evidence="6">
    <location>
        <begin position="396"/>
        <end position="422"/>
    </location>
</feature>
<keyword evidence="2 4" id="KW-0547">Nucleotide-binding</keyword>
<keyword evidence="5" id="KW-0175">Coiled coil</keyword>
<reference evidence="8" key="1">
    <citation type="submission" date="2019-06" db="EMBL/GenBank/DDBJ databases">
        <authorList>
            <person name="Zheng W."/>
        </authorList>
    </citation>
    <scope>NUCLEOTIDE SEQUENCE</scope>
    <source>
        <strain evidence="8">QDHG01</strain>
    </source>
</reference>
<comment type="caution">
    <text evidence="8">The sequence shown here is derived from an EMBL/GenBank/DDBJ whole genome shotgun (WGS) entry which is preliminary data.</text>
</comment>
<evidence type="ECO:0000313" key="8">
    <source>
        <dbReference type="EMBL" id="TNV87166.1"/>
    </source>
</evidence>
<evidence type="ECO:0000256" key="2">
    <source>
        <dbReference type="ARBA" id="ARBA00022741"/>
    </source>
</evidence>
<feature type="domain" description="Protein kinase" evidence="7">
    <location>
        <begin position="1185"/>
        <end position="1462"/>
    </location>
</feature>
<dbReference type="GO" id="GO:0005524">
    <property type="term" value="F:ATP binding"/>
    <property type="evidence" value="ECO:0007669"/>
    <property type="project" value="UniProtKB-UniRule"/>
</dbReference>
<protein>
    <recommendedName>
        <fullName evidence="7">Protein kinase domain-containing protein</fullName>
    </recommendedName>
</protein>
<evidence type="ECO:0000259" key="7">
    <source>
        <dbReference type="PROSITE" id="PS50011"/>
    </source>
</evidence>
<dbReference type="Gene3D" id="1.10.510.10">
    <property type="entry name" value="Transferase(Phosphotransferase) domain 1"/>
    <property type="match status" value="1"/>
</dbReference>
<comment type="subunit">
    <text evidence="1">Monomer.</text>
</comment>
<gene>
    <name evidence="8" type="ORF">FGO68_gene235</name>
</gene>
<feature type="region of interest" description="Disordered" evidence="6">
    <location>
        <begin position="54"/>
        <end position="84"/>
    </location>
</feature>
<feature type="region of interest" description="Disordered" evidence="6">
    <location>
        <begin position="1"/>
        <end position="23"/>
    </location>
</feature>
<dbReference type="SMART" id="SM00220">
    <property type="entry name" value="S_TKc"/>
    <property type="match status" value="1"/>
</dbReference>
<evidence type="ECO:0000256" key="1">
    <source>
        <dbReference type="ARBA" id="ARBA00011245"/>
    </source>
</evidence>
<evidence type="ECO:0000256" key="5">
    <source>
        <dbReference type="SAM" id="Coils"/>
    </source>
</evidence>
<organism evidence="8 9">
    <name type="scientific">Halteria grandinella</name>
    <dbReference type="NCBI Taxonomy" id="5974"/>
    <lineage>
        <taxon>Eukaryota</taxon>
        <taxon>Sar</taxon>
        <taxon>Alveolata</taxon>
        <taxon>Ciliophora</taxon>
        <taxon>Intramacronucleata</taxon>
        <taxon>Spirotrichea</taxon>
        <taxon>Stichotrichia</taxon>
        <taxon>Sporadotrichida</taxon>
        <taxon>Halteriidae</taxon>
        <taxon>Halteria</taxon>
    </lineage>
</organism>
<dbReference type="FunFam" id="1.10.510.10:FF:000571">
    <property type="entry name" value="Maternal embryonic leucine zipper kinase"/>
    <property type="match status" value="1"/>
</dbReference>